<feature type="region of interest" description="Disordered" evidence="1">
    <location>
        <begin position="1"/>
        <end position="25"/>
    </location>
</feature>
<accession>A0A0A9EC33</accession>
<reference evidence="2" key="2">
    <citation type="journal article" date="2015" name="Data Brief">
        <title>Shoot transcriptome of the giant reed, Arundo donax.</title>
        <authorList>
            <person name="Barrero R.A."/>
            <person name="Guerrero F.D."/>
            <person name="Moolhuijzen P."/>
            <person name="Goolsby J.A."/>
            <person name="Tidwell J."/>
            <person name="Bellgard S.E."/>
            <person name="Bellgard M.I."/>
        </authorList>
    </citation>
    <scope>NUCLEOTIDE SEQUENCE</scope>
    <source>
        <tissue evidence="2">Shoot tissue taken approximately 20 cm above the soil surface</tissue>
    </source>
</reference>
<dbReference type="AlphaFoldDB" id="A0A0A9EC33"/>
<protein>
    <submittedName>
        <fullName evidence="2">Uncharacterized protein</fullName>
    </submittedName>
</protein>
<evidence type="ECO:0000256" key="1">
    <source>
        <dbReference type="SAM" id="MobiDB-lite"/>
    </source>
</evidence>
<name>A0A0A9EC33_ARUDO</name>
<sequence>MDNKLHIATRANGKPSHFSTMSLPH</sequence>
<dbReference type="EMBL" id="GBRH01200309">
    <property type="protein sequence ID" value="JAD97586.1"/>
    <property type="molecule type" value="Transcribed_RNA"/>
</dbReference>
<proteinExistence type="predicted"/>
<organism evidence="2">
    <name type="scientific">Arundo donax</name>
    <name type="common">Giant reed</name>
    <name type="synonym">Donax arundinaceus</name>
    <dbReference type="NCBI Taxonomy" id="35708"/>
    <lineage>
        <taxon>Eukaryota</taxon>
        <taxon>Viridiplantae</taxon>
        <taxon>Streptophyta</taxon>
        <taxon>Embryophyta</taxon>
        <taxon>Tracheophyta</taxon>
        <taxon>Spermatophyta</taxon>
        <taxon>Magnoliopsida</taxon>
        <taxon>Liliopsida</taxon>
        <taxon>Poales</taxon>
        <taxon>Poaceae</taxon>
        <taxon>PACMAD clade</taxon>
        <taxon>Arundinoideae</taxon>
        <taxon>Arundineae</taxon>
        <taxon>Arundo</taxon>
    </lineage>
</organism>
<evidence type="ECO:0000313" key="2">
    <source>
        <dbReference type="EMBL" id="JAD97586.1"/>
    </source>
</evidence>
<reference evidence="2" key="1">
    <citation type="submission" date="2014-09" db="EMBL/GenBank/DDBJ databases">
        <authorList>
            <person name="Magalhaes I.L.F."/>
            <person name="Oliveira U."/>
            <person name="Santos F.R."/>
            <person name="Vidigal T.H.D.A."/>
            <person name="Brescovit A.D."/>
            <person name="Santos A.J."/>
        </authorList>
    </citation>
    <scope>NUCLEOTIDE SEQUENCE</scope>
    <source>
        <tissue evidence="2">Shoot tissue taken approximately 20 cm above the soil surface</tissue>
    </source>
</reference>